<dbReference type="Proteomes" id="UP000614123">
    <property type="component" value="Unassembled WGS sequence"/>
</dbReference>
<evidence type="ECO:0000313" key="1">
    <source>
        <dbReference type="EMBL" id="MBI6651948.1"/>
    </source>
</evidence>
<gene>
    <name evidence="1" type="ORF">YA0849_23415</name>
</gene>
<dbReference type="EMBL" id="JAEILD010000124">
    <property type="protein sequence ID" value="MBI6651948.1"/>
    <property type="molecule type" value="Genomic_DNA"/>
</dbReference>
<organism evidence="1 2">
    <name type="scientific">Pseudomonas veronii</name>
    <dbReference type="NCBI Taxonomy" id="76761"/>
    <lineage>
        <taxon>Bacteria</taxon>
        <taxon>Pseudomonadati</taxon>
        <taxon>Pseudomonadota</taxon>
        <taxon>Gammaproteobacteria</taxon>
        <taxon>Pseudomonadales</taxon>
        <taxon>Pseudomonadaceae</taxon>
        <taxon>Pseudomonas</taxon>
    </lineage>
</organism>
<proteinExistence type="predicted"/>
<keyword evidence="2" id="KW-1185">Reference proteome</keyword>
<protein>
    <submittedName>
        <fullName evidence="1">Uncharacterized protein</fullName>
    </submittedName>
</protein>
<dbReference type="RefSeq" id="WP_198718713.1">
    <property type="nucleotide sequence ID" value="NZ_JAEILD010000124.1"/>
</dbReference>
<sequence length="100" mass="10719">MDSLKNFIGDIFSNEWVWVGLLAIGLVMIRSHEETRLSSTIDPFNGVLVVDAPGCEITGPDGDSLKDDIRGKVQVIIPKGSTLNSDCFPAAKAGRASESK</sequence>
<name>A0ABS0VK92_PSEVE</name>
<accession>A0ABS0VK92</accession>
<comment type="caution">
    <text evidence="1">The sequence shown here is derived from an EMBL/GenBank/DDBJ whole genome shotgun (WGS) entry which is preliminary data.</text>
</comment>
<evidence type="ECO:0000313" key="2">
    <source>
        <dbReference type="Proteomes" id="UP000614123"/>
    </source>
</evidence>
<reference evidence="1 2" key="1">
    <citation type="submission" date="2020-12" db="EMBL/GenBank/DDBJ databases">
        <title>Comparative genomic insights into the epidemiology and virulence of plant pathogenic Pseudomonads from Turkey.</title>
        <authorList>
            <person name="Dillon M."/>
            <person name="Ruiz-Bedoya T."/>
            <person name="Bendalovic-Torma C."/>
            <person name="Guttman K.M."/>
            <person name="Kwak H."/>
            <person name="Middleton M.A."/>
            <person name="Wang P.W."/>
            <person name="Horuz S."/>
            <person name="Aysan Y."/>
            <person name="Guttman D.S."/>
        </authorList>
    </citation>
    <scope>NUCLEOTIDE SEQUENCE [LARGE SCALE GENOMIC DNA]</scope>
    <source>
        <strain evidence="1 2">S4_EA_3a</strain>
    </source>
</reference>